<evidence type="ECO:0000256" key="7">
    <source>
        <dbReference type="ARBA" id="ARBA00023235"/>
    </source>
</evidence>
<evidence type="ECO:0000256" key="3">
    <source>
        <dbReference type="ARBA" id="ARBA00010882"/>
    </source>
</evidence>
<keyword evidence="11" id="KW-1185">Reference proteome</keyword>
<comment type="similarity">
    <text evidence="3 8">Belongs to the muconolactone Delta-isomerase family.</text>
</comment>
<comment type="pathway">
    <text evidence="2 8">Aromatic compound metabolism; beta-ketoadipate pathway; 5-oxo-4,5-dihydro-2-furylacetate from catechol: step 3/3.</text>
</comment>
<proteinExistence type="inferred from homology"/>
<evidence type="ECO:0000313" key="11">
    <source>
        <dbReference type="Proteomes" id="UP000186455"/>
    </source>
</evidence>
<evidence type="ECO:0000259" key="9">
    <source>
        <dbReference type="Pfam" id="PF02426"/>
    </source>
</evidence>
<dbReference type="PIRSF" id="PIRSF001486">
    <property type="entry name" value="CatC"/>
    <property type="match status" value="1"/>
</dbReference>
<dbReference type="UniPathway" id="UPA00157">
    <property type="reaction ID" value="UER00260"/>
</dbReference>
<organism evidence="10 11">
    <name type="scientific">Streptomyces uncialis</name>
    <dbReference type="NCBI Taxonomy" id="1048205"/>
    <lineage>
        <taxon>Bacteria</taxon>
        <taxon>Bacillati</taxon>
        <taxon>Actinomycetota</taxon>
        <taxon>Actinomycetes</taxon>
        <taxon>Kitasatosporales</taxon>
        <taxon>Streptomycetaceae</taxon>
        <taxon>Streptomyces</taxon>
    </lineage>
</organism>
<evidence type="ECO:0000256" key="2">
    <source>
        <dbReference type="ARBA" id="ARBA00005193"/>
    </source>
</evidence>
<dbReference type="GO" id="GO:0016159">
    <property type="term" value="F:muconolactone delta-isomerase activity"/>
    <property type="evidence" value="ECO:0007669"/>
    <property type="project" value="UniProtKB-EC"/>
</dbReference>
<dbReference type="EC" id="5.3.3.4" evidence="5 8"/>
<dbReference type="InterPro" id="IPR026029">
    <property type="entry name" value="MLI_dom"/>
</dbReference>
<dbReference type="InterPro" id="IPR011008">
    <property type="entry name" value="Dimeric_a/b-barrel"/>
</dbReference>
<protein>
    <recommendedName>
        <fullName evidence="5 8">Muconolactone Delta-isomerase</fullName>
        <shortName evidence="8">MIase</shortName>
        <ecNumber evidence="5 8">5.3.3.4</ecNumber>
    </recommendedName>
</protein>
<dbReference type="InterPro" id="IPR003464">
    <property type="entry name" value="Muconolactone_d_Isoase"/>
</dbReference>
<accession>A0A1Q4V5L6</accession>
<evidence type="ECO:0000256" key="6">
    <source>
        <dbReference type="ARBA" id="ARBA00022797"/>
    </source>
</evidence>
<feature type="domain" description="Muconolactone isomerase" evidence="9">
    <location>
        <begin position="1"/>
        <end position="89"/>
    </location>
</feature>
<evidence type="ECO:0000256" key="5">
    <source>
        <dbReference type="ARBA" id="ARBA00012070"/>
    </source>
</evidence>
<dbReference type="AlphaFoldDB" id="A0A1Q4V5L6"/>
<dbReference type="SUPFAM" id="SSF54909">
    <property type="entry name" value="Dimeric alpha+beta barrel"/>
    <property type="match status" value="1"/>
</dbReference>
<dbReference type="EMBL" id="LFBV01000005">
    <property type="protein sequence ID" value="OKH93136.1"/>
    <property type="molecule type" value="Genomic_DNA"/>
</dbReference>
<dbReference type="Gene3D" id="3.30.70.1060">
    <property type="entry name" value="Dimeric alpha+beta barrel"/>
    <property type="match status" value="1"/>
</dbReference>
<evidence type="ECO:0000256" key="8">
    <source>
        <dbReference type="PIRNR" id="PIRNR001486"/>
    </source>
</evidence>
<keyword evidence="6 8" id="KW-0058">Aromatic hydrocarbons catabolism</keyword>
<dbReference type="STRING" id="1048205.AB852_22055"/>
<dbReference type="Pfam" id="PF02426">
    <property type="entry name" value="MIase"/>
    <property type="match status" value="1"/>
</dbReference>
<comment type="catalytic activity">
    <reaction evidence="1 8">
        <text>(S)-muconolactone = (4,5-dihydro-5-oxofuran-2-yl)-acetate</text>
        <dbReference type="Rhea" id="RHEA:12348"/>
        <dbReference type="ChEBI" id="CHEBI:58425"/>
        <dbReference type="ChEBI" id="CHEBI:58736"/>
        <dbReference type="EC" id="5.3.3.4"/>
    </reaction>
</comment>
<evidence type="ECO:0000256" key="4">
    <source>
        <dbReference type="ARBA" id="ARBA00011365"/>
    </source>
</evidence>
<gene>
    <name evidence="10" type="ORF">AB852_22055</name>
</gene>
<reference evidence="10 11" key="1">
    <citation type="submission" date="2015-06" db="EMBL/GenBank/DDBJ databases">
        <title>Cloning and characterization of the uncialamcin biosynthetic gene cluster.</title>
        <authorList>
            <person name="Yan X."/>
            <person name="Huang T."/>
            <person name="Ge H."/>
            <person name="Shen B."/>
        </authorList>
    </citation>
    <scope>NUCLEOTIDE SEQUENCE [LARGE SCALE GENOMIC DNA]</scope>
    <source>
        <strain evidence="10 11">DCA2648</strain>
    </source>
</reference>
<evidence type="ECO:0000313" key="10">
    <source>
        <dbReference type="EMBL" id="OKH93136.1"/>
    </source>
</evidence>
<sequence length="94" mass="10797">MEFLVNIQISWPHGMDPEHKESVSQEERRRAAELAASGHLVRMWRVPGRTENWGLWQAADPTELHTIISSLPVWPWMTVTVHSLATHPVDPTPR</sequence>
<comment type="subunit">
    <text evidence="4">Homodecamer.</text>
</comment>
<dbReference type="GeneID" id="96795426"/>
<keyword evidence="7 8" id="KW-0413">Isomerase</keyword>
<dbReference type="GO" id="GO:0042952">
    <property type="term" value="P:beta-ketoadipate pathway"/>
    <property type="evidence" value="ECO:0007669"/>
    <property type="project" value="UniProtKB-UniPathway"/>
</dbReference>
<comment type="caution">
    <text evidence="10">The sequence shown here is derived from an EMBL/GenBank/DDBJ whole genome shotgun (WGS) entry which is preliminary data.</text>
</comment>
<dbReference type="RefSeq" id="WP_073791478.1">
    <property type="nucleotide sequence ID" value="NZ_CP108638.1"/>
</dbReference>
<name>A0A1Q4V5L6_9ACTN</name>
<dbReference type="Proteomes" id="UP000186455">
    <property type="component" value="Unassembled WGS sequence"/>
</dbReference>
<evidence type="ECO:0000256" key="1">
    <source>
        <dbReference type="ARBA" id="ARBA00001739"/>
    </source>
</evidence>